<organism evidence="1 2">
    <name type="scientific">Melastoma candidum</name>
    <dbReference type="NCBI Taxonomy" id="119954"/>
    <lineage>
        <taxon>Eukaryota</taxon>
        <taxon>Viridiplantae</taxon>
        <taxon>Streptophyta</taxon>
        <taxon>Embryophyta</taxon>
        <taxon>Tracheophyta</taxon>
        <taxon>Spermatophyta</taxon>
        <taxon>Magnoliopsida</taxon>
        <taxon>eudicotyledons</taxon>
        <taxon>Gunneridae</taxon>
        <taxon>Pentapetalae</taxon>
        <taxon>rosids</taxon>
        <taxon>malvids</taxon>
        <taxon>Myrtales</taxon>
        <taxon>Melastomataceae</taxon>
        <taxon>Melastomatoideae</taxon>
        <taxon>Melastomateae</taxon>
        <taxon>Melastoma</taxon>
    </lineage>
</organism>
<proteinExistence type="predicted"/>
<accession>A0ACB9RRN8</accession>
<dbReference type="Proteomes" id="UP001057402">
    <property type="component" value="Chromosome 3"/>
</dbReference>
<keyword evidence="2" id="KW-1185">Reference proteome</keyword>
<dbReference type="EMBL" id="CM042882">
    <property type="protein sequence ID" value="KAI4381841.1"/>
    <property type="molecule type" value="Genomic_DNA"/>
</dbReference>
<name>A0ACB9RRN8_9MYRT</name>
<comment type="caution">
    <text evidence="1">The sequence shown here is derived from an EMBL/GenBank/DDBJ whole genome shotgun (WGS) entry which is preliminary data.</text>
</comment>
<gene>
    <name evidence="1" type="ORF">MLD38_007874</name>
</gene>
<reference evidence="2" key="1">
    <citation type="journal article" date="2023" name="Front. Plant Sci.">
        <title>Chromosomal-level genome assembly of Melastoma candidum provides insights into trichome evolution.</title>
        <authorList>
            <person name="Zhong Y."/>
            <person name="Wu W."/>
            <person name="Sun C."/>
            <person name="Zou P."/>
            <person name="Liu Y."/>
            <person name="Dai S."/>
            <person name="Zhou R."/>
        </authorList>
    </citation>
    <scope>NUCLEOTIDE SEQUENCE [LARGE SCALE GENOMIC DNA]</scope>
</reference>
<protein>
    <submittedName>
        <fullName evidence="1">Uncharacterized protein</fullName>
    </submittedName>
</protein>
<evidence type="ECO:0000313" key="1">
    <source>
        <dbReference type="EMBL" id="KAI4381841.1"/>
    </source>
</evidence>
<sequence>MIDAVGGLSGENLRGKGLGEPVPGSNRGLKSLLRMSVQQFAQPNSSANGYGRREVEREGASRVDNKLHSVKSSIGKMANTHYSSGNKFGGFGGASRDRLVYFSTCLIGHHVEIQVKNGSVYTGIFHAANVDRDFGIILKMAHLTKDMSAQLQNTHTDSLGKAFSKTLIVPAKDLVQIVAKDVSVTRDEISNEYQSERQRELLIDSYISRARPDDMERELKPWVPEDNDPHCAELENLFDDHWKSRGWDQFEVNEALFGVKSTFNEELYTTKLERGPRMRQLELEASRIAKEIEREDTRDLHLAEERGINLPESEDVDEETRFSSVYRGRVADDSGYEEEEDILLDIRNGETFDDAASSVIEKVFSGIAGGIDSDDSLLSSRSSMDVPQVSQSKDSANALSSKVPDINDRLLLPDRPTTLSQSDGEIRFQRTITDPHRANTDTSDGDQQKPVPHPKFSGVLKADDSVSSSGGHDDCHNGDGKGGSSSKVTTSTSSQVSMKEQSKKNPTGDQLETQGIPGEKLSVESHGRPGSSVSSTSDRPGRASASAGAGLTPSSSVGSLSSEKSMLNPNTKEFKLNPNAKSFVPSQAPVRPISPVGDSSFYFHANLSGMPQMHGMPVGVGLGPYVAHQPVIFNPQVAPVQSPQAYLPPAGPHYGQPMLIGHPRPFSYGPGFSPEMPYKGREF</sequence>
<evidence type="ECO:0000313" key="2">
    <source>
        <dbReference type="Proteomes" id="UP001057402"/>
    </source>
</evidence>